<dbReference type="InterPro" id="IPR013123">
    <property type="entry name" value="SpoU_subst-bd"/>
</dbReference>
<feature type="domain" description="RNA 2-O ribose methyltransferase substrate binding" evidence="3">
    <location>
        <begin position="14"/>
        <end position="94"/>
    </location>
</feature>
<evidence type="ECO:0000313" key="5">
    <source>
        <dbReference type="Proteomes" id="UP000184233"/>
    </source>
</evidence>
<comment type="caution">
    <text evidence="4">The sequence shown here is derived from an EMBL/GenBank/DDBJ whole genome shotgun (WGS) entry which is preliminary data.</text>
</comment>
<dbReference type="SMART" id="SM00967">
    <property type="entry name" value="SpoU_sub_bind"/>
    <property type="match status" value="1"/>
</dbReference>
<proteinExistence type="predicted"/>
<dbReference type="GO" id="GO:0032259">
    <property type="term" value="P:methylation"/>
    <property type="evidence" value="ECO:0007669"/>
    <property type="project" value="UniProtKB-KW"/>
</dbReference>
<dbReference type="SUPFAM" id="SSF75217">
    <property type="entry name" value="alpha/beta knot"/>
    <property type="match status" value="1"/>
</dbReference>
<dbReference type="GO" id="GO:0008173">
    <property type="term" value="F:RNA methyltransferase activity"/>
    <property type="evidence" value="ECO:0007669"/>
    <property type="project" value="InterPro"/>
</dbReference>
<dbReference type="Gene3D" id="3.30.1330.30">
    <property type="match status" value="1"/>
</dbReference>
<name>A0A1M3KWY5_9BACT</name>
<evidence type="ECO:0000256" key="1">
    <source>
        <dbReference type="ARBA" id="ARBA00022603"/>
    </source>
</evidence>
<reference evidence="4 5" key="1">
    <citation type="submission" date="2016-09" db="EMBL/GenBank/DDBJ databases">
        <title>Genome-resolved meta-omics ties microbial dynamics to process performance in biotechnology for thiocyanate degradation.</title>
        <authorList>
            <person name="Kantor R.S."/>
            <person name="Huddy R.J."/>
            <person name="Iyer R."/>
            <person name="Thomas B.C."/>
            <person name="Brown C.T."/>
            <person name="Anantharaman K."/>
            <person name="Tringe S."/>
            <person name="Hettich R.L."/>
            <person name="Harrison S.T."/>
            <person name="Banfield J.F."/>
        </authorList>
    </citation>
    <scope>NUCLEOTIDE SEQUENCE [LARGE SCALE GENOMIC DNA]</scope>
    <source>
        <strain evidence="4">59-99</strain>
    </source>
</reference>
<keyword evidence="1 4" id="KW-0489">Methyltransferase</keyword>
<evidence type="ECO:0000313" key="4">
    <source>
        <dbReference type="EMBL" id="OJX56981.1"/>
    </source>
</evidence>
<evidence type="ECO:0000259" key="3">
    <source>
        <dbReference type="SMART" id="SM00967"/>
    </source>
</evidence>
<organism evidence="4 5">
    <name type="scientific">Candidatus Kapaibacterium thiocyanatum</name>
    <dbReference type="NCBI Taxonomy" id="1895771"/>
    <lineage>
        <taxon>Bacteria</taxon>
        <taxon>Pseudomonadati</taxon>
        <taxon>Candidatus Kapaibacteriota</taxon>
        <taxon>Candidatus Kapaibacteriia</taxon>
        <taxon>Candidatus Kapaibacteriales</taxon>
        <taxon>Candidatus Kapaibacteriaceae</taxon>
        <taxon>Candidatus Kapaibacterium</taxon>
    </lineage>
</organism>
<keyword evidence="2 4" id="KW-0808">Transferase</keyword>
<dbReference type="Proteomes" id="UP000184233">
    <property type="component" value="Unassembled WGS sequence"/>
</dbReference>
<dbReference type="PANTHER" id="PTHR46429">
    <property type="entry name" value="23S RRNA (GUANOSINE-2'-O-)-METHYLTRANSFERASE RLMB"/>
    <property type="match status" value="1"/>
</dbReference>
<dbReference type="PANTHER" id="PTHR46429:SF1">
    <property type="entry name" value="23S RRNA (GUANOSINE-2'-O-)-METHYLTRANSFERASE RLMB"/>
    <property type="match status" value="1"/>
</dbReference>
<dbReference type="Pfam" id="PF00588">
    <property type="entry name" value="SpoU_methylase"/>
    <property type="match status" value="1"/>
</dbReference>
<dbReference type="InterPro" id="IPR004441">
    <property type="entry name" value="rRNA_MeTrfase_TrmH"/>
</dbReference>
<dbReference type="GO" id="GO:0006396">
    <property type="term" value="P:RNA processing"/>
    <property type="evidence" value="ECO:0007669"/>
    <property type="project" value="InterPro"/>
</dbReference>
<dbReference type="InterPro" id="IPR001537">
    <property type="entry name" value="SpoU_MeTrfase"/>
</dbReference>
<sequence length="263" mass="27530">MVSELPTELDPARYVVGRRAVAEALAARTPLEKIFLSYGGEDGPMAELRIAAKRAGITCSVMDRRKFGALEAALGLGRNDAQGVIALRPLRTALTLERLVEDALASNPAPLLVALDGITDPHNLGAIARSAECVGAAGLILPVKFTAPITPAAVKASAGALELLPVARVQRMSETLAHLRASGWRIIGTAIPADASYDAAHTYDGPVIIVIGSEGEGLHPRVQAECDVVVTIPMLGRVASLNASVAAGVVLFEAQRQRRSTTH</sequence>
<dbReference type="Pfam" id="PF08032">
    <property type="entry name" value="SpoU_sub_bind"/>
    <property type="match status" value="1"/>
</dbReference>
<dbReference type="NCBIfam" id="TIGR00186">
    <property type="entry name" value="rRNA_methyl_3"/>
    <property type="match status" value="1"/>
</dbReference>
<dbReference type="GO" id="GO:0005829">
    <property type="term" value="C:cytosol"/>
    <property type="evidence" value="ECO:0007669"/>
    <property type="project" value="TreeGrafter"/>
</dbReference>
<dbReference type="Gene3D" id="3.40.1280.10">
    <property type="match status" value="1"/>
</dbReference>
<dbReference type="EMBL" id="MKVH01000024">
    <property type="protein sequence ID" value="OJX56981.1"/>
    <property type="molecule type" value="Genomic_DNA"/>
</dbReference>
<dbReference type="AlphaFoldDB" id="A0A1M3KWY5"/>
<dbReference type="InterPro" id="IPR029028">
    <property type="entry name" value="Alpha/beta_knot_MTases"/>
</dbReference>
<dbReference type="InterPro" id="IPR029026">
    <property type="entry name" value="tRNA_m1G_MTases_N"/>
</dbReference>
<protein>
    <submittedName>
        <fullName evidence="4">23S rRNA (Guanosine(2251)-2'-O)-methyltransferase RlmB</fullName>
    </submittedName>
</protein>
<accession>A0A1M3KWY5</accession>
<evidence type="ECO:0000256" key="2">
    <source>
        <dbReference type="ARBA" id="ARBA00022679"/>
    </source>
</evidence>
<dbReference type="InterPro" id="IPR029064">
    <property type="entry name" value="Ribosomal_eL30-like_sf"/>
</dbReference>
<gene>
    <name evidence="4" type="ORF">BGO89_10705</name>
</gene>
<dbReference type="STRING" id="1895771.BGO89_10705"/>
<dbReference type="GO" id="GO:0003723">
    <property type="term" value="F:RNA binding"/>
    <property type="evidence" value="ECO:0007669"/>
    <property type="project" value="InterPro"/>
</dbReference>
<dbReference type="CDD" id="cd18103">
    <property type="entry name" value="SpoU-like_RlmB"/>
    <property type="match status" value="1"/>
</dbReference>